<keyword evidence="6 9" id="KW-0067">ATP-binding</keyword>
<feature type="domain" description="Protein kinase" evidence="11">
    <location>
        <begin position="79"/>
        <end position="544"/>
    </location>
</feature>
<dbReference type="InterPro" id="IPR017441">
    <property type="entry name" value="Protein_kinase_ATP_BS"/>
</dbReference>
<dbReference type="InterPro" id="IPR051334">
    <property type="entry name" value="SRPK"/>
</dbReference>
<dbReference type="GO" id="GO:0000245">
    <property type="term" value="P:spliceosomal complex assembly"/>
    <property type="evidence" value="ECO:0007669"/>
    <property type="project" value="TreeGrafter"/>
</dbReference>
<feature type="compositionally biased region" description="Basic and acidic residues" evidence="10">
    <location>
        <begin position="7"/>
        <end position="16"/>
    </location>
</feature>
<dbReference type="Gene3D" id="1.10.510.10">
    <property type="entry name" value="Transferase(Phosphotransferase) domain 1"/>
    <property type="match status" value="1"/>
</dbReference>
<dbReference type="SUPFAM" id="SSF56112">
    <property type="entry name" value="Protein kinase-like (PK-like)"/>
    <property type="match status" value="1"/>
</dbReference>
<evidence type="ECO:0000256" key="3">
    <source>
        <dbReference type="ARBA" id="ARBA00022679"/>
    </source>
</evidence>
<feature type="binding site" evidence="9">
    <location>
        <position position="108"/>
    </location>
    <ligand>
        <name>ATP</name>
        <dbReference type="ChEBI" id="CHEBI:30616"/>
    </ligand>
</feature>
<dbReference type="InterPro" id="IPR008271">
    <property type="entry name" value="Ser/Thr_kinase_AS"/>
</dbReference>
<dbReference type="GO" id="GO:0005524">
    <property type="term" value="F:ATP binding"/>
    <property type="evidence" value="ECO:0007669"/>
    <property type="project" value="UniProtKB-UniRule"/>
</dbReference>
<evidence type="ECO:0000256" key="6">
    <source>
        <dbReference type="ARBA" id="ARBA00022840"/>
    </source>
</evidence>
<evidence type="ECO:0000313" key="13">
    <source>
        <dbReference type="Proteomes" id="UP000792457"/>
    </source>
</evidence>
<proteinExistence type="predicted"/>
<dbReference type="FunFam" id="1.10.510.10:FF:000275">
    <property type="entry name" value="SRSF protein kinase 2 isoform X3"/>
    <property type="match status" value="1"/>
</dbReference>
<keyword evidence="4 9" id="KW-0547">Nucleotide-binding</keyword>
<dbReference type="PROSITE" id="PS00108">
    <property type="entry name" value="PROTEIN_KINASE_ST"/>
    <property type="match status" value="1"/>
</dbReference>
<feature type="region of interest" description="Disordered" evidence="10">
    <location>
        <begin position="1"/>
        <end position="62"/>
    </location>
</feature>
<dbReference type="InterPro" id="IPR000719">
    <property type="entry name" value="Prot_kinase_dom"/>
</dbReference>
<dbReference type="FunFam" id="1.10.510.10:FF:001654">
    <property type="entry name" value="SRSF protein kinase 3"/>
    <property type="match status" value="1"/>
</dbReference>
<comment type="catalytic activity">
    <reaction evidence="8">
        <text>L-seryl-[protein] + ATP = O-phospho-L-seryl-[protein] + ADP + H(+)</text>
        <dbReference type="Rhea" id="RHEA:17989"/>
        <dbReference type="Rhea" id="RHEA-COMP:9863"/>
        <dbReference type="Rhea" id="RHEA-COMP:11604"/>
        <dbReference type="ChEBI" id="CHEBI:15378"/>
        <dbReference type="ChEBI" id="CHEBI:29999"/>
        <dbReference type="ChEBI" id="CHEBI:30616"/>
        <dbReference type="ChEBI" id="CHEBI:83421"/>
        <dbReference type="ChEBI" id="CHEBI:456216"/>
        <dbReference type="EC" id="2.7.11.1"/>
    </reaction>
</comment>
<dbReference type="PANTHER" id="PTHR47634:SF9">
    <property type="entry name" value="PROTEIN KINASE DOMAIN-CONTAINING PROTEIN-RELATED"/>
    <property type="match status" value="1"/>
</dbReference>
<keyword evidence="13" id="KW-1185">Reference proteome</keyword>
<comment type="caution">
    <text evidence="12">The sequence shown here is derived from an EMBL/GenBank/DDBJ whole genome shotgun (WGS) entry which is preliminary data.</text>
</comment>
<dbReference type="PROSITE" id="PS50011">
    <property type="entry name" value="PROTEIN_KINASE_DOM"/>
    <property type="match status" value="1"/>
</dbReference>
<dbReference type="EMBL" id="KZ308276">
    <property type="protein sequence ID" value="KAG8226341.1"/>
    <property type="molecule type" value="Genomic_DNA"/>
</dbReference>
<name>A0A8K0NY55_LADFU</name>
<dbReference type="CDD" id="cd14136">
    <property type="entry name" value="STKc_SRPK"/>
    <property type="match status" value="1"/>
</dbReference>
<reference evidence="12" key="2">
    <citation type="submission" date="2017-10" db="EMBL/GenBank/DDBJ databases">
        <title>Ladona fulva Genome sequencing and assembly.</title>
        <authorList>
            <person name="Murali S."/>
            <person name="Richards S."/>
            <person name="Bandaranaike D."/>
            <person name="Bellair M."/>
            <person name="Blankenburg K."/>
            <person name="Chao H."/>
            <person name="Dinh H."/>
            <person name="Doddapaneni H."/>
            <person name="Dugan-Rocha S."/>
            <person name="Elkadiri S."/>
            <person name="Gnanaolivu R."/>
            <person name="Hernandez B."/>
            <person name="Skinner E."/>
            <person name="Javaid M."/>
            <person name="Lee S."/>
            <person name="Li M."/>
            <person name="Ming W."/>
            <person name="Munidasa M."/>
            <person name="Muniz J."/>
            <person name="Nguyen L."/>
            <person name="Hughes D."/>
            <person name="Osuji N."/>
            <person name="Pu L.-L."/>
            <person name="Puazo M."/>
            <person name="Qu C."/>
            <person name="Quiroz J."/>
            <person name="Raj R."/>
            <person name="Weissenberger G."/>
            <person name="Xin Y."/>
            <person name="Zou X."/>
            <person name="Han Y."/>
            <person name="Worley K."/>
            <person name="Muzny D."/>
            <person name="Gibbs R."/>
        </authorList>
    </citation>
    <scope>NUCLEOTIDE SEQUENCE</scope>
    <source>
        <strain evidence="12">Sampled in the wild</strain>
    </source>
</reference>
<evidence type="ECO:0000256" key="9">
    <source>
        <dbReference type="PROSITE-ProRule" id="PRU10141"/>
    </source>
</evidence>
<feature type="compositionally biased region" description="Acidic residues" evidence="10">
    <location>
        <begin position="40"/>
        <end position="57"/>
    </location>
</feature>
<dbReference type="Proteomes" id="UP000792457">
    <property type="component" value="Unassembled WGS sequence"/>
</dbReference>
<dbReference type="FunFam" id="3.30.200.20:FF:000163">
    <property type="entry name" value="SRSF protein kinase 2 isoform X1"/>
    <property type="match status" value="1"/>
</dbReference>
<evidence type="ECO:0000256" key="4">
    <source>
        <dbReference type="ARBA" id="ARBA00022741"/>
    </source>
</evidence>
<dbReference type="GO" id="GO:0050684">
    <property type="term" value="P:regulation of mRNA processing"/>
    <property type="evidence" value="ECO:0007669"/>
    <property type="project" value="TreeGrafter"/>
</dbReference>
<dbReference type="AlphaFoldDB" id="A0A8K0NY55"/>
<evidence type="ECO:0000256" key="7">
    <source>
        <dbReference type="ARBA" id="ARBA00047899"/>
    </source>
</evidence>
<dbReference type="OrthoDB" id="2649at2759"/>
<dbReference type="Gene3D" id="3.30.200.20">
    <property type="entry name" value="Phosphorylase Kinase, domain 1"/>
    <property type="match status" value="1"/>
</dbReference>
<sequence length="568" mass="64634">MRHKGNKGTEKNEDQRSATSSPTNSNWLDARHSSSYESISESEDSEDYSSDEEEQEDPKDYWKGGYHPVKIGDFFQNRYRVVRKLGWGIFSTVWLCWDLVDKRFVALKVVKSESHYTETAVDEIKLLKRVNNSDVKDPKRHKTVQLLNDFKISGVNGTHVCMVFEVLGENLLKLIIRSNYRGIPIANVKSIIRQVLEGLDYLHAKCRIIHTDIKPENVLLCVDESYVRKLAVEATELYSRGGELPTSLVSTAPKELRDQGIGGKMSRNKKKKLIKKAKHHSKLLKIQMQQVDDTILGDKKLEGGDHISMIDENKDLGNVVIRKKKKFSGENVSAENNEAFQNGCGQYMILHGGNLSSAEELRKKESTRNQCRPDPALDVCSIKVKIADLGNACYVDHHFTEDIQTQQYRALEVILGSPYNTAADIWSTACMAFELATGDYLFEPHRGRDYSRDDDHIACIIELLGYIPLHIILSGNLSTRFFNENGELRHIHSTKSCGLVDILRERYHWNAKDACDFVSFLKPMLAYDPLHRATAAECLEHPWIKDNYSSSRATPAECPEQPWLCRVS</sequence>
<keyword evidence="3" id="KW-0808">Transferase</keyword>
<dbReference type="PROSITE" id="PS00107">
    <property type="entry name" value="PROTEIN_KINASE_ATP"/>
    <property type="match status" value="1"/>
</dbReference>
<dbReference type="PANTHER" id="PTHR47634">
    <property type="entry name" value="PROTEIN KINASE DOMAIN-CONTAINING PROTEIN-RELATED"/>
    <property type="match status" value="1"/>
</dbReference>
<dbReference type="GO" id="GO:0005634">
    <property type="term" value="C:nucleus"/>
    <property type="evidence" value="ECO:0007669"/>
    <property type="project" value="TreeGrafter"/>
</dbReference>
<accession>A0A8K0NY55</accession>
<keyword evidence="2" id="KW-0723">Serine/threonine-protein kinase</keyword>
<dbReference type="GO" id="GO:0005737">
    <property type="term" value="C:cytoplasm"/>
    <property type="evidence" value="ECO:0007669"/>
    <property type="project" value="TreeGrafter"/>
</dbReference>
<evidence type="ECO:0000256" key="10">
    <source>
        <dbReference type="SAM" id="MobiDB-lite"/>
    </source>
</evidence>
<evidence type="ECO:0000256" key="1">
    <source>
        <dbReference type="ARBA" id="ARBA00012513"/>
    </source>
</evidence>
<dbReference type="EC" id="2.7.11.1" evidence="1"/>
<evidence type="ECO:0000256" key="2">
    <source>
        <dbReference type="ARBA" id="ARBA00022527"/>
    </source>
</evidence>
<dbReference type="InterPro" id="IPR011009">
    <property type="entry name" value="Kinase-like_dom_sf"/>
</dbReference>
<gene>
    <name evidence="12" type="ORF">J437_LFUL014584</name>
</gene>
<dbReference type="SMART" id="SM00220">
    <property type="entry name" value="S_TKc"/>
    <property type="match status" value="1"/>
</dbReference>
<evidence type="ECO:0000256" key="8">
    <source>
        <dbReference type="ARBA" id="ARBA00048679"/>
    </source>
</evidence>
<keyword evidence="5" id="KW-0418">Kinase</keyword>
<reference evidence="12" key="1">
    <citation type="submission" date="2013-04" db="EMBL/GenBank/DDBJ databases">
        <authorList>
            <person name="Qu J."/>
            <person name="Murali S.C."/>
            <person name="Bandaranaike D."/>
            <person name="Bellair M."/>
            <person name="Blankenburg K."/>
            <person name="Chao H."/>
            <person name="Dinh H."/>
            <person name="Doddapaneni H."/>
            <person name="Downs B."/>
            <person name="Dugan-Rocha S."/>
            <person name="Elkadiri S."/>
            <person name="Gnanaolivu R.D."/>
            <person name="Hernandez B."/>
            <person name="Javaid M."/>
            <person name="Jayaseelan J.C."/>
            <person name="Lee S."/>
            <person name="Li M."/>
            <person name="Ming W."/>
            <person name="Munidasa M."/>
            <person name="Muniz J."/>
            <person name="Nguyen L."/>
            <person name="Ongeri F."/>
            <person name="Osuji N."/>
            <person name="Pu L.-L."/>
            <person name="Puazo M."/>
            <person name="Qu C."/>
            <person name="Quiroz J."/>
            <person name="Raj R."/>
            <person name="Weissenberger G."/>
            <person name="Xin Y."/>
            <person name="Zou X."/>
            <person name="Han Y."/>
            <person name="Richards S."/>
            <person name="Worley K."/>
            <person name="Muzny D."/>
            <person name="Gibbs R."/>
        </authorList>
    </citation>
    <scope>NUCLEOTIDE SEQUENCE</scope>
    <source>
        <strain evidence="12">Sampled in the wild</strain>
    </source>
</reference>
<evidence type="ECO:0000259" key="11">
    <source>
        <dbReference type="PROSITE" id="PS50011"/>
    </source>
</evidence>
<evidence type="ECO:0000256" key="5">
    <source>
        <dbReference type="ARBA" id="ARBA00022777"/>
    </source>
</evidence>
<comment type="catalytic activity">
    <reaction evidence="7">
        <text>L-threonyl-[protein] + ATP = O-phospho-L-threonyl-[protein] + ADP + H(+)</text>
        <dbReference type="Rhea" id="RHEA:46608"/>
        <dbReference type="Rhea" id="RHEA-COMP:11060"/>
        <dbReference type="Rhea" id="RHEA-COMP:11605"/>
        <dbReference type="ChEBI" id="CHEBI:15378"/>
        <dbReference type="ChEBI" id="CHEBI:30013"/>
        <dbReference type="ChEBI" id="CHEBI:30616"/>
        <dbReference type="ChEBI" id="CHEBI:61977"/>
        <dbReference type="ChEBI" id="CHEBI:456216"/>
        <dbReference type="EC" id="2.7.11.1"/>
    </reaction>
</comment>
<evidence type="ECO:0000313" key="12">
    <source>
        <dbReference type="EMBL" id="KAG8226341.1"/>
    </source>
</evidence>
<organism evidence="12 13">
    <name type="scientific">Ladona fulva</name>
    <name type="common">Scarce chaser dragonfly</name>
    <name type="synonym">Libellula fulva</name>
    <dbReference type="NCBI Taxonomy" id="123851"/>
    <lineage>
        <taxon>Eukaryota</taxon>
        <taxon>Metazoa</taxon>
        <taxon>Ecdysozoa</taxon>
        <taxon>Arthropoda</taxon>
        <taxon>Hexapoda</taxon>
        <taxon>Insecta</taxon>
        <taxon>Pterygota</taxon>
        <taxon>Palaeoptera</taxon>
        <taxon>Odonata</taxon>
        <taxon>Epiprocta</taxon>
        <taxon>Anisoptera</taxon>
        <taxon>Libelluloidea</taxon>
        <taxon>Libellulidae</taxon>
        <taxon>Ladona</taxon>
    </lineage>
</organism>
<protein>
    <recommendedName>
        <fullName evidence="1">non-specific serine/threonine protein kinase</fullName>
        <ecNumber evidence="1">2.7.11.1</ecNumber>
    </recommendedName>
</protein>
<feature type="compositionally biased region" description="Polar residues" evidence="10">
    <location>
        <begin position="17"/>
        <end position="27"/>
    </location>
</feature>
<dbReference type="GO" id="GO:0004674">
    <property type="term" value="F:protein serine/threonine kinase activity"/>
    <property type="evidence" value="ECO:0007669"/>
    <property type="project" value="UniProtKB-KW"/>
</dbReference>
<dbReference type="Pfam" id="PF00069">
    <property type="entry name" value="Pkinase"/>
    <property type="match status" value="2"/>
</dbReference>